<accession>A0A9N9K6N3</accession>
<dbReference type="EMBL" id="CAJVPY010050621">
    <property type="protein sequence ID" value="CAG8813875.1"/>
    <property type="molecule type" value="Genomic_DNA"/>
</dbReference>
<evidence type="ECO:0000313" key="2">
    <source>
        <dbReference type="EMBL" id="CAG8813875.1"/>
    </source>
</evidence>
<comment type="caution">
    <text evidence="2">The sequence shown here is derived from an EMBL/GenBank/DDBJ whole genome shotgun (WGS) entry which is preliminary data.</text>
</comment>
<dbReference type="Proteomes" id="UP000789405">
    <property type="component" value="Unassembled WGS sequence"/>
</dbReference>
<feature type="non-terminal residue" evidence="2">
    <location>
        <position position="1"/>
    </location>
</feature>
<proteinExistence type="predicted"/>
<keyword evidence="3" id="KW-1185">Reference proteome</keyword>
<name>A0A9N9K6N3_9GLOM</name>
<protein>
    <submittedName>
        <fullName evidence="2">18450_t:CDS:1</fullName>
    </submittedName>
</protein>
<organism evidence="2 3">
    <name type="scientific">Dentiscutata erythropus</name>
    <dbReference type="NCBI Taxonomy" id="1348616"/>
    <lineage>
        <taxon>Eukaryota</taxon>
        <taxon>Fungi</taxon>
        <taxon>Fungi incertae sedis</taxon>
        <taxon>Mucoromycota</taxon>
        <taxon>Glomeromycotina</taxon>
        <taxon>Glomeromycetes</taxon>
        <taxon>Diversisporales</taxon>
        <taxon>Gigasporaceae</taxon>
        <taxon>Dentiscutata</taxon>
    </lineage>
</organism>
<dbReference type="AlphaFoldDB" id="A0A9N9K6N3"/>
<feature type="region of interest" description="Disordered" evidence="1">
    <location>
        <begin position="30"/>
        <end position="49"/>
    </location>
</feature>
<feature type="non-terminal residue" evidence="2">
    <location>
        <position position="111"/>
    </location>
</feature>
<reference evidence="2" key="1">
    <citation type="submission" date="2021-06" db="EMBL/GenBank/DDBJ databases">
        <authorList>
            <person name="Kallberg Y."/>
            <person name="Tangrot J."/>
            <person name="Rosling A."/>
        </authorList>
    </citation>
    <scope>NUCLEOTIDE SEQUENCE</scope>
    <source>
        <strain evidence="2">MA453B</strain>
    </source>
</reference>
<evidence type="ECO:0000256" key="1">
    <source>
        <dbReference type="SAM" id="MobiDB-lite"/>
    </source>
</evidence>
<gene>
    <name evidence="2" type="ORF">DERYTH_LOCUS25874</name>
</gene>
<evidence type="ECO:0000313" key="3">
    <source>
        <dbReference type="Proteomes" id="UP000789405"/>
    </source>
</evidence>
<sequence length="111" mass="13113">TFPFDNYQANQFKDTLLRFWKYVEEEAPELSSTNQMIEETNSSDKEIEPEPILDKLDCTRVVNEWFMKLDNEVYKAKDYDLDNTEILHPAEDPQAKWNLNTLFSSTLLNLS</sequence>
<feature type="compositionally biased region" description="Polar residues" evidence="1">
    <location>
        <begin position="30"/>
        <end position="40"/>
    </location>
</feature>